<feature type="signal peptide" evidence="1">
    <location>
        <begin position="1"/>
        <end position="24"/>
    </location>
</feature>
<dbReference type="InterPro" id="IPR050245">
    <property type="entry name" value="PrsA_foldase"/>
</dbReference>
<evidence type="ECO:0000313" key="2">
    <source>
        <dbReference type="EMBL" id="TCT15710.1"/>
    </source>
</evidence>
<protein>
    <submittedName>
        <fullName evidence="2">SurA-like protein</fullName>
    </submittedName>
</protein>
<dbReference type="Gene3D" id="1.10.4030.10">
    <property type="entry name" value="Porin chaperone SurA, peptide-binding domain"/>
    <property type="match status" value="1"/>
</dbReference>
<feature type="chain" id="PRO_5021016673" evidence="1">
    <location>
        <begin position="25"/>
        <end position="247"/>
    </location>
</feature>
<organism evidence="2 3">
    <name type="scientific">Natranaerovirga pectinivora</name>
    <dbReference type="NCBI Taxonomy" id="682400"/>
    <lineage>
        <taxon>Bacteria</taxon>
        <taxon>Bacillati</taxon>
        <taxon>Bacillota</taxon>
        <taxon>Clostridia</taxon>
        <taxon>Lachnospirales</taxon>
        <taxon>Natranaerovirgaceae</taxon>
        <taxon>Natranaerovirga</taxon>
    </lineage>
</organism>
<dbReference type="EMBL" id="SMAL01000003">
    <property type="protein sequence ID" value="TCT15710.1"/>
    <property type="molecule type" value="Genomic_DNA"/>
</dbReference>
<dbReference type="PROSITE" id="PS51257">
    <property type="entry name" value="PROKAR_LIPOPROTEIN"/>
    <property type="match status" value="1"/>
</dbReference>
<proteinExistence type="predicted"/>
<evidence type="ECO:0000256" key="1">
    <source>
        <dbReference type="SAM" id="SignalP"/>
    </source>
</evidence>
<comment type="caution">
    <text evidence="2">The sequence shown here is derived from an EMBL/GenBank/DDBJ whole genome shotgun (WGS) entry which is preliminary data.</text>
</comment>
<keyword evidence="1" id="KW-0732">Signal</keyword>
<dbReference type="OrthoDB" id="14196at2"/>
<accession>A0A4V2V0F7</accession>
<dbReference type="Proteomes" id="UP000294902">
    <property type="component" value="Unassembled WGS sequence"/>
</dbReference>
<dbReference type="Pfam" id="PF13624">
    <property type="entry name" value="SurA_N_3"/>
    <property type="match status" value="1"/>
</dbReference>
<dbReference type="PANTHER" id="PTHR47245">
    <property type="entry name" value="PEPTIDYLPROLYL ISOMERASE"/>
    <property type="match status" value="1"/>
</dbReference>
<dbReference type="RefSeq" id="WP_132251604.1">
    <property type="nucleotide sequence ID" value="NZ_SMAL01000003.1"/>
</dbReference>
<dbReference type="InterPro" id="IPR027304">
    <property type="entry name" value="Trigger_fact/SurA_dom_sf"/>
</dbReference>
<sequence>MNNKKILFFIIALIAVLMVGCADKDTNNTVEPNGNVENGSTEISGEYDESVVVAIVNGVEITNKEFMPMYLKTKLNYEDYGYTFVTEEELALLEELKGTILENLIHEEVLFQEATRSGHTVTDDRLSREIDMIKLGFASDAEYQEALISEGLTEADLKEIIRRDIVIGNYFEEVLNVSVTEEEILEMYYELKELYEEMSEGMEEPFVMPELAEIRDELSDEIMYNKEMEELYRILDGLMEKSDVQIL</sequence>
<gene>
    <name evidence="2" type="ORF">EDC18_103421</name>
</gene>
<evidence type="ECO:0000313" key="3">
    <source>
        <dbReference type="Proteomes" id="UP000294902"/>
    </source>
</evidence>
<name>A0A4V2V0F7_9FIRM</name>
<dbReference type="AlphaFoldDB" id="A0A4V2V0F7"/>
<dbReference type="SUPFAM" id="SSF109998">
    <property type="entry name" value="Triger factor/SurA peptide-binding domain-like"/>
    <property type="match status" value="1"/>
</dbReference>
<dbReference type="PANTHER" id="PTHR47245:SF2">
    <property type="entry name" value="PEPTIDYL-PROLYL CIS-TRANS ISOMERASE HP_0175-RELATED"/>
    <property type="match status" value="1"/>
</dbReference>
<keyword evidence="3" id="KW-1185">Reference proteome</keyword>
<reference evidence="2 3" key="1">
    <citation type="submission" date="2019-03" db="EMBL/GenBank/DDBJ databases">
        <title>Genomic Encyclopedia of Type Strains, Phase IV (KMG-IV): sequencing the most valuable type-strain genomes for metagenomic binning, comparative biology and taxonomic classification.</title>
        <authorList>
            <person name="Goeker M."/>
        </authorList>
    </citation>
    <scope>NUCLEOTIDE SEQUENCE [LARGE SCALE GENOMIC DNA]</scope>
    <source>
        <strain evidence="2 3">DSM 24629</strain>
    </source>
</reference>